<dbReference type="GO" id="GO:0004582">
    <property type="term" value="F:dolichyl-phosphate beta-D-mannosyltransferase activity"/>
    <property type="evidence" value="ECO:0007669"/>
    <property type="project" value="InterPro"/>
</dbReference>
<keyword evidence="5 8" id="KW-0812">Transmembrane</keyword>
<dbReference type="Pfam" id="PF04138">
    <property type="entry name" value="GtrA_DPMS_TM"/>
    <property type="match status" value="1"/>
</dbReference>
<dbReference type="InterPro" id="IPR039528">
    <property type="entry name" value="DPM1-like"/>
</dbReference>
<dbReference type="FunFam" id="3.90.550.10:FF:000122">
    <property type="entry name" value="Dolichol-phosphate mannosyltransferase subunit 1"/>
    <property type="match status" value="1"/>
</dbReference>
<dbReference type="EMBL" id="PFLF01000050">
    <property type="protein sequence ID" value="PIY69127.1"/>
    <property type="molecule type" value="Genomic_DNA"/>
</dbReference>
<evidence type="ECO:0000256" key="8">
    <source>
        <dbReference type="SAM" id="Phobius"/>
    </source>
</evidence>
<comment type="subcellular location">
    <subcellularLocation>
        <location evidence="1">Membrane</location>
        <topology evidence="1">Multi-pass membrane protein</topology>
    </subcellularLocation>
</comment>
<feature type="domain" description="GtrA/DPMS transmembrane" evidence="10">
    <location>
        <begin position="243"/>
        <end position="376"/>
    </location>
</feature>
<reference evidence="12" key="1">
    <citation type="submission" date="2017-09" db="EMBL/GenBank/DDBJ databases">
        <title>Depth-based differentiation of microbial function through sediment-hosted aquifers and enrichment of novel symbionts in the deep terrestrial subsurface.</title>
        <authorList>
            <person name="Probst A.J."/>
            <person name="Ladd B."/>
            <person name="Jarett J.K."/>
            <person name="Geller-Mcgrath D.E."/>
            <person name="Sieber C.M.K."/>
            <person name="Emerson J.B."/>
            <person name="Anantharaman K."/>
            <person name="Thomas B.C."/>
            <person name="Malmstrom R."/>
            <person name="Stieglmeier M."/>
            <person name="Klingl A."/>
            <person name="Woyke T."/>
            <person name="Ryan C.M."/>
            <person name="Banfield J.F."/>
        </authorList>
    </citation>
    <scope>NUCLEOTIDE SEQUENCE [LARGE SCALE GENOMIC DNA]</scope>
</reference>
<sequence length="378" mass="42549">MKKATIIIPTYNEKDNIKSLVEGIFKNVSALPNWMVDVVIVDSDSPDGTTELVESLIPSFPHLHLIRTKKEGLGKAYIEGFKIAIEKLQPFVLFEMDADHSHDPTTLPAFLKQIEKGADFVIGSRYIKGGSIPQDWGIDRKIFSIGANLFVRLGFMRLKITDWTSGFRAIKAWIIKDSLAYVNTYSGYVFQVALLDHAISKGARVSEVPINFVDRKAGVSKINSIQYIFQTFWYVLSHSSFIKFIIVGLLGFVVDFSFAYAFINSLKIPKASANMLSAEVAIIFNFFINNFWSFRHKKIEGGFIAYAQKLLLFNLVSLGSVLIQGGGLYLLLTFMGDKIFALLPGVSLSSWIVYKIGIISFIIIPYSYVLYNKVVWKK</sequence>
<feature type="transmembrane region" description="Helical" evidence="8">
    <location>
        <begin position="312"/>
        <end position="332"/>
    </location>
</feature>
<comment type="caution">
    <text evidence="11">The sequence shown here is derived from an EMBL/GenBank/DDBJ whole genome shotgun (WGS) entry which is preliminary data.</text>
</comment>
<feature type="domain" description="Glycosyltransferase 2-like" evidence="9">
    <location>
        <begin position="5"/>
        <end position="166"/>
    </location>
</feature>
<dbReference type="Proteomes" id="UP000230108">
    <property type="component" value="Unassembled WGS sequence"/>
</dbReference>
<dbReference type="InterPro" id="IPR029044">
    <property type="entry name" value="Nucleotide-diphossugar_trans"/>
</dbReference>
<dbReference type="GO" id="GO:0016020">
    <property type="term" value="C:membrane"/>
    <property type="evidence" value="ECO:0007669"/>
    <property type="project" value="UniProtKB-SubCell"/>
</dbReference>
<name>A0A2M7QDY5_9BACT</name>
<feature type="transmembrane region" description="Helical" evidence="8">
    <location>
        <begin position="275"/>
        <end position="292"/>
    </location>
</feature>
<accession>A0A2M7QDY5</accession>
<dbReference type="Gene3D" id="3.90.550.10">
    <property type="entry name" value="Spore Coat Polysaccharide Biosynthesis Protein SpsA, Chain A"/>
    <property type="match status" value="1"/>
</dbReference>
<keyword evidence="7 8" id="KW-0472">Membrane</keyword>
<evidence type="ECO:0000256" key="7">
    <source>
        <dbReference type="ARBA" id="ARBA00023136"/>
    </source>
</evidence>
<keyword evidence="6 8" id="KW-1133">Transmembrane helix</keyword>
<dbReference type="GO" id="GO:0009247">
    <property type="term" value="P:glycolipid biosynthetic process"/>
    <property type="evidence" value="ECO:0007669"/>
    <property type="project" value="TreeGrafter"/>
</dbReference>
<keyword evidence="3" id="KW-0328">Glycosyltransferase</keyword>
<evidence type="ECO:0000313" key="11">
    <source>
        <dbReference type="EMBL" id="PIY69127.1"/>
    </source>
</evidence>
<dbReference type="SUPFAM" id="SSF53448">
    <property type="entry name" value="Nucleotide-diphospho-sugar transferases"/>
    <property type="match status" value="1"/>
</dbReference>
<evidence type="ECO:0000256" key="1">
    <source>
        <dbReference type="ARBA" id="ARBA00004141"/>
    </source>
</evidence>
<dbReference type="InterPro" id="IPR001173">
    <property type="entry name" value="Glyco_trans_2-like"/>
</dbReference>
<feature type="transmembrane region" description="Helical" evidence="8">
    <location>
        <begin position="241"/>
        <end position="263"/>
    </location>
</feature>
<keyword evidence="4 11" id="KW-0808">Transferase</keyword>
<evidence type="ECO:0000256" key="6">
    <source>
        <dbReference type="ARBA" id="ARBA00022989"/>
    </source>
</evidence>
<dbReference type="PANTHER" id="PTHR43398:SF1">
    <property type="entry name" value="DOLICHOL-PHOSPHATE MANNOSYLTRANSFERASE SUBUNIT 1"/>
    <property type="match status" value="1"/>
</dbReference>
<evidence type="ECO:0000256" key="2">
    <source>
        <dbReference type="ARBA" id="ARBA00006739"/>
    </source>
</evidence>
<protein>
    <submittedName>
        <fullName evidence="11">Glycosyltransferase family 2 protein</fullName>
    </submittedName>
</protein>
<evidence type="ECO:0000259" key="9">
    <source>
        <dbReference type="Pfam" id="PF00535"/>
    </source>
</evidence>
<evidence type="ECO:0000313" key="12">
    <source>
        <dbReference type="Proteomes" id="UP000230108"/>
    </source>
</evidence>
<evidence type="ECO:0000256" key="3">
    <source>
        <dbReference type="ARBA" id="ARBA00022676"/>
    </source>
</evidence>
<dbReference type="AlphaFoldDB" id="A0A2M7QDY5"/>
<proteinExistence type="inferred from homology"/>
<dbReference type="Pfam" id="PF00535">
    <property type="entry name" value="Glycos_transf_2"/>
    <property type="match status" value="1"/>
</dbReference>
<organism evidence="11 12">
    <name type="scientific">Candidatus Roizmanbacteria bacterium CG_4_10_14_0_8_um_filter_39_9</name>
    <dbReference type="NCBI Taxonomy" id="1974829"/>
    <lineage>
        <taxon>Bacteria</taxon>
        <taxon>Candidatus Roizmaniibacteriota</taxon>
    </lineage>
</organism>
<dbReference type="PANTHER" id="PTHR43398">
    <property type="entry name" value="DOLICHOL-PHOSPHATE MANNOSYLTRANSFERASE SUBUNIT 1"/>
    <property type="match status" value="1"/>
</dbReference>
<evidence type="ECO:0000259" key="10">
    <source>
        <dbReference type="Pfam" id="PF04138"/>
    </source>
</evidence>
<dbReference type="CDD" id="cd06442">
    <property type="entry name" value="DPM1_like"/>
    <property type="match status" value="1"/>
</dbReference>
<evidence type="ECO:0000256" key="5">
    <source>
        <dbReference type="ARBA" id="ARBA00022692"/>
    </source>
</evidence>
<evidence type="ECO:0000256" key="4">
    <source>
        <dbReference type="ARBA" id="ARBA00022679"/>
    </source>
</evidence>
<comment type="similarity">
    <text evidence="2">Belongs to the glycosyltransferase 2 family.</text>
</comment>
<gene>
    <name evidence="11" type="ORF">COY90_02310</name>
</gene>
<dbReference type="GO" id="GO:0000271">
    <property type="term" value="P:polysaccharide biosynthetic process"/>
    <property type="evidence" value="ECO:0007669"/>
    <property type="project" value="InterPro"/>
</dbReference>
<feature type="transmembrane region" description="Helical" evidence="8">
    <location>
        <begin position="352"/>
        <end position="371"/>
    </location>
</feature>
<dbReference type="InterPro" id="IPR007267">
    <property type="entry name" value="GtrA_DPMS_TM"/>
</dbReference>